<dbReference type="Proteomes" id="UP000023152">
    <property type="component" value="Unassembled WGS sequence"/>
</dbReference>
<dbReference type="OrthoDB" id="337464at2759"/>
<dbReference type="InterPro" id="IPR029032">
    <property type="entry name" value="AhpD-like"/>
</dbReference>
<dbReference type="GO" id="GO:1904262">
    <property type="term" value="P:negative regulation of TORC1 signaling"/>
    <property type="evidence" value="ECO:0007669"/>
    <property type="project" value="TreeGrafter"/>
</dbReference>
<keyword evidence="3" id="KW-0963">Cytoplasm</keyword>
<name>X6NZA1_RETFI</name>
<dbReference type="EMBL" id="ASPP01005104">
    <property type="protein sequence ID" value="ETO31169.1"/>
    <property type="molecule type" value="Genomic_DNA"/>
</dbReference>
<dbReference type="GO" id="GO:0071233">
    <property type="term" value="P:cellular response to L-leucine"/>
    <property type="evidence" value="ECO:0007669"/>
    <property type="project" value="TreeGrafter"/>
</dbReference>
<evidence type="ECO:0000256" key="2">
    <source>
        <dbReference type="ARBA" id="ARBA00008350"/>
    </source>
</evidence>
<dbReference type="GO" id="GO:0005634">
    <property type="term" value="C:nucleus"/>
    <property type="evidence" value="ECO:0007669"/>
    <property type="project" value="InterPro"/>
</dbReference>
<organism evidence="4 5">
    <name type="scientific">Reticulomyxa filosa</name>
    <dbReference type="NCBI Taxonomy" id="46433"/>
    <lineage>
        <taxon>Eukaryota</taxon>
        <taxon>Sar</taxon>
        <taxon>Rhizaria</taxon>
        <taxon>Retaria</taxon>
        <taxon>Foraminifera</taxon>
        <taxon>Monothalamids</taxon>
        <taxon>Reticulomyxidae</taxon>
        <taxon>Reticulomyxa</taxon>
    </lineage>
</organism>
<dbReference type="PANTHER" id="PTHR12474">
    <property type="entry name" value="P53 REGULATED PA26 NUCLEAR PROTEIN SESTRIN"/>
    <property type="match status" value="1"/>
</dbReference>
<dbReference type="GO" id="GO:1990253">
    <property type="term" value="P:cellular response to leucine starvation"/>
    <property type="evidence" value="ECO:0007669"/>
    <property type="project" value="TreeGrafter"/>
</dbReference>
<gene>
    <name evidence="4" type="ORF">RFI_05952</name>
</gene>
<reference evidence="4 5" key="1">
    <citation type="journal article" date="2013" name="Curr. Biol.">
        <title>The Genome of the Foraminiferan Reticulomyxa filosa.</title>
        <authorList>
            <person name="Glockner G."/>
            <person name="Hulsmann N."/>
            <person name="Schleicher M."/>
            <person name="Noegel A.A."/>
            <person name="Eichinger L."/>
            <person name="Gallinger C."/>
            <person name="Pawlowski J."/>
            <person name="Sierra R."/>
            <person name="Euteneuer U."/>
            <person name="Pillet L."/>
            <person name="Moustafa A."/>
            <person name="Platzer M."/>
            <person name="Groth M."/>
            <person name="Szafranski K."/>
            <person name="Schliwa M."/>
        </authorList>
    </citation>
    <scope>NUCLEOTIDE SEQUENCE [LARGE SCALE GENOMIC DNA]</scope>
</reference>
<evidence type="ECO:0000256" key="1">
    <source>
        <dbReference type="ARBA" id="ARBA00004496"/>
    </source>
</evidence>
<dbReference type="InterPro" id="IPR006730">
    <property type="entry name" value="Sestrin"/>
</dbReference>
<dbReference type="GO" id="GO:1901031">
    <property type="term" value="P:regulation of response to reactive oxygen species"/>
    <property type="evidence" value="ECO:0007669"/>
    <property type="project" value="InterPro"/>
</dbReference>
<keyword evidence="5" id="KW-1185">Reference proteome</keyword>
<dbReference type="AlphaFoldDB" id="X6NZA1"/>
<comment type="subcellular location">
    <subcellularLocation>
        <location evidence="1">Cytoplasm</location>
    </subcellularLocation>
</comment>
<sequence>MYSVTNLDLLLSKYPSYWADFSNFNATLMLGNGPILQEWRYYLAIMAASRYDCEPLIGFLECKFQEHHGNPAWLIGGLDASDRKLKKITQLNALLAHQPWAISPDHIAVLFYLLL</sequence>
<dbReference type="GO" id="GO:0005737">
    <property type="term" value="C:cytoplasm"/>
    <property type="evidence" value="ECO:0007669"/>
    <property type="project" value="UniProtKB-SubCell"/>
</dbReference>
<evidence type="ECO:0000313" key="4">
    <source>
        <dbReference type="EMBL" id="ETO31169.1"/>
    </source>
</evidence>
<dbReference type="SUPFAM" id="SSF69118">
    <property type="entry name" value="AhpD-like"/>
    <property type="match status" value="1"/>
</dbReference>
<dbReference type="Pfam" id="PF04636">
    <property type="entry name" value="PA26"/>
    <property type="match status" value="1"/>
</dbReference>
<evidence type="ECO:0000256" key="3">
    <source>
        <dbReference type="ARBA" id="ARBA00022490"/>
    </source>
</evidence>
<comment type="similarity">
    <text evidence="2">Belongs to the sestrin family.</text>
</comment>
<dbReference type="PANTHER" id="PTHR12474:SF0">
    <property type="entry name" value="SESTRIN HOMOLOG"/>
    <property type="match status" value="1"/>
</dbReference>
<accession>X6NZA1</accession>
<comment type="caution">
    <text evidence="4">The sequence shown here is derived from an EMBL/GenBank/DDBJ whole genome shotgun (WGS) entry which is preliminary data.</text>
</comment>
<dbReference type="GO" id="GO:0016239">
    <property type="term" value="P:positive regulation of macroautophagy"/>
    <property type="evidence" value="ECO:0007669"/>
    <property type="project" value="TreeGrafter"/>
</dbReference>
<protein>
    <submittedName>
        <fullName evidence="4">Sestrin-2</fullName>
    </submittedName>
</protein>
<dbReference type="GO" id="GO:0070728">
    <property type="term" value="F:L-leucine binding"/>
    <property type="evidence" value="ECO:0007669"/>
    <property type="project" value="TreeGrafter"/>
</dbReference>
<evidence type="ECO:0000313" key="5">
    <source>
        <dbReference type="Proteomes" id="UP000023152"/>
    </source>
</evidence>
<dbReference type="GO" id="GO:0016684">
    <property type="term" value="F:oxidoreductase activity, acting on peroxide as acceptor"/>
    <property type="evidence" value="ECO:0007669"/>
    <property type="project" value="TreeGrafter"/>
</dbReference>
<proteinExistence type="inferred from homology"/>